<dbReference type="HAMAP" id="MF_01151">
    <property type="entry name" value="GrpE"/>
    <property type="match status" value="1"/>
</dbReference>
<dbReference type="GO" id="GO:0006457">
    <property type="term" value="P:protein folding"/>
    <property type="evidence" value="ECO:0007669"/>
    <property type="project" value="InterPro"/>
</dbReference>
<dbReference type="GO" id="GO:0042803">
    <property type="term" value="F:protein homodimerization activity"/>
    <property type="evidence" value="ECO:0007669"/>
    <property type="project" value="InterPro"/>
</dbReference>
<comment type="similarity">
    <text evidence="2 10 12">Belongs to the GrpE family.</text>
</comment>
<evidence type="ECO:0000256" key="11">
    <source>
        <dbReference type="RuleBase" id="RU000639"/>
    </source>
</evidence>
<evidence type="ECO:0000313" key="15">
    <source>
        <dbReference type="Proteomes" id="UP000001868"/>
    </source>
</evidence>
<dbReference type="InterPro" id="IPR013805">
    <property type="entry name" value="GrpE_CC"/>
</dbReference>
<evidence type="ECO:0000256" key="9">
    <source>
        <dbReference type="ARBA" id="ARBA00076414"/>
    </source>
</evidence>
<evidence type="ECO:0000256" key="7">
    <source>
        <dbReference type="ARBA" id="ARBA00053401"/>
    </source>
</evidence>
<evidence type="ECO:0000256" key="5">
    <source>
        <dbReference type="ARBA" id="ARBA00023016"/>
    </source>
</evidence>
<dbReference type="PRINTS" id="PR00773">
    <property type="entry name" value="GRPEPROTEIN"/>
</dbReference>
<feature type="region of interest" description="Disordered" evidence="13">
    <location>
        <begin position="1"/>
        <end position="33"/>
    </location>
</feature>
<evidence type="ECO:0000256" key="1">
    <source>
        <dbReference type="ARBA" id="ARBA00004496"/>
    </source>
</evidence>
<dbReference type="RefSeq" id="WP_012520364.1">
    <property type="nucleotide sequence ID" value="NC_011143.1"/>
</dbReference>
<comment type="function">
    <text evidence="7 10 11">Participates actively in the response to hyperosmotic and heat shock by preventing the aggregation of stress-denatured proteins, in association with DnaK and GrpE. It is the nucleotide exchange factor for DnaK and may function as a thermosensor. Unfolded proteins bind initially to DnaJ; upon interaction with the DnaJ-bound protein, DnaK hydrolyzes its bound ATP, resulting in the formation of a stable complex. GrpE releases ADP from DnaK; ATP binding to DnaK triggers the release of the substrate protein, thus completing the reaction cycle. Several rounds of ATP-dependent interactions between DnaJ, DnaK and GrpE are required for fully efficient folding.</text>
</comment>
<dbReference type="GO" id="GO:0051087">
    <property type="term" value="F:protein-folding chaperone binding"/>
    <property type="evidence" value="ECO:0007669"/>
    <property type="project" value="InterPro"/>
</dbReference>
<dbReference type="GO" id="GO:0000774">
    <property type="term" value="F:adenyl-nucleotide exchange factor activity"/>
    <property type="evidence" value="ECO:0007669"/>
    <property type="project" value="InterPro"/>
</dbReference>
<dbReference type="SUPFAM" id="SSF58014">
    <property type="entry name" value="Coiled-coil domain of nucleotide exchange factor GrpE"/>
    <property type="match status" value="1"/>
</dbReference>
<name>B4RI89_PHEZH</name>
<keyword evidence="6 10" id="KW-0143">Chaperone</keyword>
<geneLocation type="plasmid" evidence="15">
    <name>pHLK1</name>
</geneLocation>
<keyword evidence="14" id="KW-0614">Plasmid</keyword>
<proteinExistence type="inferred from homology"/>
<dbReference type="PANTHER" id="PTHR21237:SF40">
    <property type="entry name" value="CELL CYCLE AND APOPTOSIS REGULATOR PROTEIN 2"/>
    <property type="match status" value="1"/>
</dbReference>
<evidence type="ECO:0000256" key="8">
    <source>
        <dbReference type="ARBA" id="ARBA00072274"/>
    </source>
</evidence>
<dbReference type="PANTHER" id="PTHR21237">
    <property type="entry name" value="GRPE PROTEIN"/>
    <property type="match status" value="1"/>
</dbReference>
<reference evidence="14 15" key="1">
    <citation type="journal article" date="2008" name="BMC Genomics">
        <title>Complete genome of Phenylobacterium zucineum - a novel facultative intracellular bacterium isolated from human erythroleukemia cell line K562.</title>
        <authorList>
            <person name="Luo Y."/>
            <person name="Xu X."/>
            <person name="Ding Z."/>
            <person name="Liu Z."/>
            <person name="Zhang B."/>
            <person name="Yan Z."/>
            <person name="Sun J."/>
            <person name="Hu S."/>
            <person name="Hu X."/>
        </authorList>
    </citation>
    <scope>NUCLEOTIDE SEQUENCE [LARGE SCALE GENOMIC DNA]</scope>
    <source>
        <strain evidence="15">HLK1</strain>
        <plasmid evidence="15">Plasmid pHLK1</plasmid>
    </source>
</reference>
<evidence type="ECO:0000256" key="3">
    <source>
        <dbReference type="ARBA" id="ARBA00011738"/>
    </source>
</evidence>
<evidence type="ECO:0000256" key="4">
    <source>
        <dbReference type="ARBA" id="ARBA00022490"/>
    </source>
</evidence>
<dbReference type="eggNOG" id="COG0576">
    <property type="taxonomic scope" value="Bacteria"/>
</dbReference>
<dbReference type="GO" id="GO:0051082">
    <property type="term" value="F:unfolded protein binding"/>
    <property type="evidence" value="ECO:0007669"/>
    <property type="project" value="TreeGrafter"/>
</dbReference>
<evidence type="ECO:0000313" key="14">
    <source>
        <dbReference type="EMBL" id="ACG80064.1"/>
    </source>
</evidence>
<dbReference type="FunFam" id="2.30.22.10:FF:000001">
    <property type="entry name" value="Protein GrpE"/>
    <property type="match status" value="1"/>
</dbReference>
<protein>
    <recommendedName>
        <fullName evidence="8 10">Protein GrpE</fullName>
    </recommendedName>
    <alternativeName>
        <fullName evidence="9 10">HSP-70 cofactor</fullName>
    </alternativeName>
</protein>
<dbReference type="AlphaFoldDB" id="B4RI89"/>
<dbReference type="EMBL" id="CP000748">
    <property type="protein sequence ID" value="ACG80064.1"/>
    <property type="molecule type" value="Genomic_DNA"/>
</dbReference>
<keyword evidence="5 10" id="KW-0346">Stress response</keyword>
<evidence type="ECO:0000256" key="12">
    <source>
        <dbReference type="RuleBase" id="RU004478"/>
    </source>
</evidence>
<evidence type="ECO:0000256" key="13">
    <source>
        <dbReference type="SAM" id="MobiDB-lite"/>
    </source>
</evidence>
<evidence type="ECO:0000256" key="10">
    <source>
        <dbReference type="HAMAP-Rule" id="MF_01151"/>
    </source>
</evidence>
<dbReference type="Proteomes" id="UP000001868">
    <property type="component" value="Plasmid pHLK1"/>
</dbReference>
<dbReference type="Pfam" id="PF01025">
    <property type="entry name" value="GrpE"/>
    <property type="match status" value="1"/>
</dbReference>
<dbReference type="SUPFAM" id="SSF51064">
    <property type="entry name" value="Head domain of nucleotide exchange factor GrpE"/>
    <property type="match status" value="1"/>
</dbReference>
<dbReference type="OrthoDB" id="9789811at2"/>
<dbReference type="InterPro" id="IPR000740">
    <property type="entry name" value="GrpE"/>
</dbReference>
<dbReference type="GO" id="GO:0005737">
    <property type="term" value="C:cytoplasm"/>
    <property type="evidence" value="ECO:0007669"/>
    <property type="project" value="UniProtKB-SubCell"/>
</dbReference>
<evidence type="ECO:0000256" key="6">
    <source>
        <dbReference type="ARBA" id="ARBA00023186"/>
    </source>
</evidence>
<dbReference type="KEGG" id="pzu:PHZ_p0121"/>
<dbReference type="HOGENOM" id="CLU_057217_0_2_5"/>
<sequence>MNSTMDSEPPTLDDGDVPAAGAPAPDEPEAVSSLRERLLRALADAENARRRAERARNEGWKAGVAELTGRLIPGLDGLDLAVRVEPPDNEGGQAFARAVRDGVRAARRELLDALEKIGVERLDPLGQPFDAAAHEAVATRADATAPPGHVLEVLQAGYRLPERLIRPARVVVSAAPRDAPGPS</sequence>
<comment type="subcellular location">
    <subcellularLocation>
        <location evidence="1 10">Cytoplasm</location>
    </subcellularLocation>
</comment>
<evidence type="ECO:0000256" key="2">
    <source>
        <dbReference type="ARBA" id="ARBA00009054"/>
    </source>
</evidence>
<dbReference type="PROSITE" id="PS01071">
    <property type="entry name" value="GRPE"/>
    <property type="match status" value="1"/>
</dbReference>
<keyword evidence="15" id="KW-1185">Reference proteome</keyword>
<dbReference type="CDD" id="cd00446">
    <property type="entry name" value="GrpE"/>
    <property type="match status" value="1"/>
</dbReference>
<dbReference type="Gene3D" id="3.90.20.20">
    <property type="match status" value="1"/>
</dbReference>
<organism evidence="14 15">
    <name type="scientific">Phenylobacterium zucineum (strain HLK1)</name>
    <dbReference type="NCBI Taxonomy" id="450851"/>
    <lineage>
        <taxon>Bacteria</taxon>
        <taxon>Pseudomonadati</taxon>
        <taxon>Pseudomonadota</taxon>
        <taxon>Alphaproteobacteria</taxon>
        <taxon>Caulobacterales</taxon>
        <taxon>Caulobacteraceae</taxon>
        <taxon>Phenylobacterium</taxon>
    </lineage>
</organism>
<dbReference type="InterPro" id="IPR009012">
    <property type="entry name" value="GrpE_head"/>
</dbReference>
<comment type="subunit">
    <text evidence="3 10">Homodimer.</text>
</comment>
<dbReference type="Gene3D" id="2.30.22.10">
    <property type="entry name" value="Head domain of nucleotide exchange factor GrpE"/>
    <property type="match status" value="1"/>
</dbReference>
<accession>B4RI89</accession>
<gene>
    <name evidence="10 14" type="primary">grpE</name>
    <name evidence="14" type="ordered locus">PHZ_p0121</name>
</gene>
<keyword evidence="4 10" id="KW-0963">Cytoplasm</keyword>